<dbReference type="Proteomes" id="UP001295684">
    <property type="component" value="Unassembled WGS sequence"/>
</dbReference>
<accession>A0AAD1UEJ5</accession>
<protein>
    <submittedName>
        <fullName evidence="2">Uncharacterized protein</fullName>
    </submittedName>
</protein>
<feature type="coiled-coil region" evidence="1">
    <location>
        <begin position="1"/>
        <end position="35"/>
    </location>
</feature>
<dbReference type="AlphaFoldDB" id="A0AAD1UEJ5"/>
<proteinExistence type="predicted"/>
<name>A0AAD1UEJ5_EUPCR</name>
<keyword evidence="3" id="KW-1185">Reference proteome</keyword>
<evidence type="ECO:0000256" key="1">
    <source>
        <dbReference type="SAM" id="Coils"/>
    </source>
</evidence>
<organism evidence="2 3">
    <name type="scientific">Euplotes crassus</name>
    <dbReference type="NCBI Taxonomy" id="5936"/>
    <lineage>
        <taxon>Eukaryota</taxon>
        <taxon>Sar</taxon>
        <taxon>Alveolata</taxon>
        <taxon>Ciliophora</taxon>
        <taxon>Intramacronucleata</taxon>
        <taxon>Spirotrichea</taxon>
        <taxon>Hypotrichia</taxon>
        <taxon>Euplotida</taxon>
        <taxon>Euplotidae</taxon>
        <taxon>Moneuplotes</taxon>
    </lineage>
</organism>
<gene>
    <name evidence="2" type="ORF">ECRASSUSDP1_LOCUS6685</name>
</gene>
<keyword evidence="1" id="KW-0175">Coiled coil</keyword>
<comment type="caution">
    <text evidence="2">The sequence shown here is derived from an EMBL/GenBank/DDBJ whole genome shotgun (WGS) entry which is preliminary data.</text>
</comment>
<evidence type="ECO:0000313" key="2">
    <source>
        <dbReference type="EMBL" id="CAI2365338.1"/>
    </source>
</evidence>
<reference evidence="2" key="1">
    <citation type="submission" date="2023-07" db="EMBL/GenBank/DDBJ databases">
        <authorList>
            <consortium name="AG Swart"/>
            <person name="Singh M."/>
            <person name="Singh A."/>
            <person name="Seah K."/>
            <person name="Emmerich C."/>
        </authorList>
    </citation>
    <scope>NUCLEOTIDE SEQUENCE</scope>
    <source>
        <strain evidence="2">DP1</strain>
    </source>
</reference>
<evidence type="ECO:0000313" key="3">
    <source>
        <dbReference type="Proteomes" id="UP001295684"/>
    </source>
</evidence>
<sequence length="113" mass="13173">MEEMKQKLEEITAQNQEIDKENEQILERRTKLMKQISGLDGAGDLSWAGAGSVKKRILDKEEIVKDLSNELYVKKKQNETLLKTVNELKTKLKNLEDIENRHTELQEETQNFT</sequence>
<feature type="coiled-coil region" evidence="1">
    <location>
        <begin position="78"/>
        <end position="108"/>
    </location>
</feature>
<dbReference type="EMBL" id="CAMPGE010006489">
    <property type="protein sequence ID" value="CAI2365338.1"/>
    <property type="molecule type" value="Genomic_DNA"/>
</dbReference>